<keyword evidence="1" id="KW-1133">Transmembrane helix</keyword>
<dbReference type="EMBL" id="QFPO01000004">
    <property type="protein sequence ID" value="PZQ17311.1"/>
    <property type="molecule type" value="Genomic_DNA"/>
</dbReference>
<evidence type="ECO:0000256" key="1">
    <source>
        <dbReference type="SAM" id="Phobius"/>
    </source>
</evidence>
<keyword evidence="1" id="KW-0812">Transmembrane</keyword>
<feature type="transmembrane region" description="Helical" evidence="1">
    <location>
        <begin position="545"/>
        <end position="565"/>
    </location>
</feature>
<feature type="transmembrane region" description="Helical" evidence="1">
    <location>
        <begin position="204"/>
        <end position="234"/>
    </location>
</feature>
<evidence type="ECO:0000313" key="3">
    <source>
        <dbReference type="Proteomes" id="UP000249046"/>
    </source>
</evidence>
<dbReference type="AlphaFoldDB" id="A0A2W5KJX5"/>
<feature type="transmembrane region" description="Helical" evidence="1">
    <location>
        <begin position="171"/>
        <end position="192"/>
    </location>
</feature>
<feature type="transmembrane region" description="Helical" evidence="1">
    <location>
        <begin position="577"/>
        <end position="597"/>
    </location>
</feature>
<feature type="transmembrane region" description="Helical" evidence="1">
    <location>
        <begin position="43"/>
        <end position="64"/>
    </location>
</feature>
<proteinExistence type="predicted"/>
<reference evidence="2 3" key="1">
    <citation type="submission" date="2017-08" db="EMBL/GenBank/DDBJ databases">
        <title>Infants hospitalized years apart are colonized by the same room-sourced microbial strains.</title>
        <authorList>
            <person name="Brooks B."/>
            <person name="Olm M.R."/>
            <person name="Firek B.A."/>
            <person name="Baker R."/>
            <person name="Thomas B.C."/>
            <person name="Morowitz M.J."/>
            <person name="Banfield J.F."/>
        </authorList>
    </citation>
    <scope>NUCLEOTIDE SEQUENCE [LARGE SCALE GENOMIC DNA]</scope>
    <source>
        <strain evidence="2">S2_005_003_R2_42</strain>
    </source>
</reference>
<feature type="transmembrane region" description="Helical" evidence="1">
    <location>
        <begin position="12"/>
        <end position="31"/>
    </location>
</feature>
<sequence>MWDLFKSELLRLRLWTAAYALAHLGVLTFLARLVDLAQQPLLVYRAFGCVYALSGLLLGLYQIATYRRPATWLQLLHRPLAPWRIALALHGAGAVLLLAGIALPTLLTVAGQALLTARVVDVRHWLLPVAAWLIALGLYLAGSYAMLGLRRAALAGLVLPLIWLVGQASGVAAIAMQVLVVAWLAAMVLIAFKPDLEAPPRRPLAVVALALPLQLGVYVVFLVLCFAIEMLWIVQGSHPLNAPTAPAGGAIETDRMDGRQRLLAGLAASDDAQAALWREQVALADVLSVGGQIDRVLPRQALTNREPMEFDDAERRVRWVFSHDRMRLEGYRLTDGGRVGELGVGADAAPFAAPALPAGALPGLPRGDALLIGGDTLYQYGSETARVSPRLRLDAGEPLAGVQPLGDAVAALGVRHLYLYDGRDAGDAAVVLTPRLRIALPGAYGDLGAIDLVERVDGYLVSFAFTAQQSRPYGALPYQVVLAVDDDGRVRTVAHRTIAPDFPALYRYRSWWISPALYALRTAAAERLAVPDPFKATEAAPIPRAIVVLAIALAALSVLAGALLMRDRALSPAARAGWLLACAVVGLPALAAFWLLYRPQERADAAAALQVAPA</sequence>
<evidence type="ECO:0000313" key="2">
    <source>
        <dbReference type="EMBL" id="PZQ17311.1"/>
    </source>
</evidence>
<accession>A0A2W5KJX5</accession>
<protein>
    <submittedName>
        <fullName evidence="2">Uncharacterized protein</fullName>
    </submittedName>
</protein>
<name>A0A2W5KJX5_9GAMM</name>
<feature type="transmembrane region" description="Helical" evidence="1">
    <location>
        <begin position="122"/>
        <end position="141"/>
    </location>
</feature>
<feature type="transmembrane region" description="Helical" evidence="1">
    <location>
        <begin position="85"/>
        <end position="110"/>
    </location>
</feature>
<gene>
    <name evidence="2" type="ORF">DI564_05720</name>
</gene>
<keyword evidence="1" id="KW-0472">Membrane</keyword>
<organism evidence="2 3">
    <name type="scientific">Rhodanobacter denitrificans</name>
    <dbReference type="NCBI Taxonomy" id="666685"/>
    <lineage>
        <taxon>Bacteria</taxon>
        <taxon>Pseudomonadati</taxon>
        <taxon>Pseudomonadota</taxon>
        <taxon>Gammaproteobacteria</taxon>
        <taxon>Lysobacterales</taxon>
        <taxon>Rhodanobacteraceae</taxon>
        <taxon>Rhodanobacter</taxon>
    </lineage>
</organism>
<dbReference type="Proteomes" id="UP000249046">
    <property type="component" value="Unassembled WGS sequence"/>
</dbReference>
<comment type="caution">
    <text evidence="2">The sequence shown here is derived from an EMBL/GenBank/DDBJ whole genome shotgun (WGS) entry which is preliminary data.</text>
</comment>